<keyword evidence="2" id="KW-0808">Transferase</keyword>
<keyword evidence="6" id="KW-1185">Reference proteome</keyword>
<dbReference type="Gene3D" id="3.40.50.150">
    <property type="entry name" value="Vaccinia Virus protein VP39"/>
    <property type="match status" value="1"/>
</dbReference>
<dbReference type="InterPro" id="IPR029063">
    <property type="entry name" value="SAM-dependent_MTases_sf"/>
</dbReference>
<dbReference type="GO" id="GO:0032259">
    <property type="term" value="P:methylation"/>
    <property type="evidence" value="ECO:0007669"/>
    <property type="project" value="UniProtKB-KW"/>
</dbReference>
<dbReference type="Proteomes" id="UP000680750">
    <property type="component" value="Chromosome"/>
</dbReference>
<name>A0A810L936_9ACTN</name>
<evidence type="ECO:0000256" key="1">
    <source>
        <dbReference type="ARBA" id="ARBA00022603"/>
    </source>
</evidence>
<keyword evidence="1 5" id="KW-0489">Methyltransferase</keyword>
<dbReference type="InterPro" id="IPR013216">
    <property type="entry name" value="Methyltransf_11"/>
</dbReference>
<reference evidence="5" key="1">
    <citation type="submission" date="2020-08" db="EMBL/GenBank/DDBJ databases">
        <title>Whole genome shotgun sequence of Actinocatenispora sera NBRC 101916.</title>
        <authorList>
            <person name="Komaki H."/>
            <person name="Tamura T."/>
        </authorList>
    </citation>
    <scope>NUCLEOTIDE SEQUENCE</scope>
    <source>
        <strain evidence="5">NBRC 101916</strain>
    </source>
</reference>
<feature type="domain" description="Methyltransferase type 11" evidence="4">
    <location>
        <begin position="56"/>
        <end position="156"/>
    </location>
</feature>
<dbReference type="RefSeq" id="WP_051801335.1">
    <property type="nucleotide sequence ID" value="NZ_AP023354.1"/>
</dbReference>
<organism evidence="5 6">
    <name type="scientific">Actinocatenispora sera</name>
    <dbReference type="NCBI Taxonomy" id="390989"/>
    <lineage>
        <taxon>Bacteria</taxon>
        <taxon>Bacillati</taxon>
        <taxon>Actinomycetota</taxon>
        <taxon>Actinomycetes</taxon>
        <taxon>Micromonosporales</taxon>
        <taxon>Micromonosporaceae</taxon>
        <taxon>Actinocatenispora</taxon>
    </lineage>
</organism>
<dbReference type="EMBL" id="AP023354">
    <property type="protein sequence ID" value="BCJ31803.1"/>
    <property type="molecule type" value="Genomic_DNA"/>
</dbReference>
<evidence type="ECO:0000259" key="4">
    <source>
        <dbReference type="Pfam" id="PF08241"/>
    </source>
</evidence>
<dbReference type="Pfam" id="PF08241">
    <property type="entry name" value="Methyltransf_11"/>
    <property type="match status" value="1"/>
</dbReference>
<keyword evidence="3" id="KW-0949">S-adenosyl-L-methionine</keyword>
<dbReference type="GO" id="GO:0008757">
    <property type="term" value="F:S-adenosylmethionine-dependent methyltransferase activity"/>
    <property type="evidence" value="ECO:0007669"/>
    <property type="project" value="InterPro"/>
</dbReference>
<protein>
    <submittedName>
        <fullName evidence="5">Methyltransferase</fullName>
    </submittedName>
</protein>
<dbReference type="PANTHER" id="PTHR43464">
    <property type="entry name" value="METHYLTRANSFERASE"/>
    <property type="match status" value="1"/>
</dbReference>
<dbReference type="SUPFAM" id="SSF53335">
    <property type="entry name" value="S-adenosyl-L-methionine-dependent methyltransferases"/>
    <property type="match status" value="1"/>
</dbReference>
<gene>
    <name evidence="5" type="ORF">Asera_59110</name>
</gene>
<evidence type="ECO:0000313" key="6">
    <source>
        <dbReference type="Proteomes" id="UP000680750"/>
    </source>
</evidence>
<evidence type="ECO:0000256" key="3">
    <source>
        <dbReference type="ARBA" id="ARBA00022691"/>
    </source>
</evidence>
<evidence type="ECO:0000313" key="5">
    <source>
        <dbReference type="EMBL" id="BCJ31803.1"/>
    </source>
</evidence>
<dbReference type="CDD" id="cd02440">
    <property type="entry name" value="AdoMet_MTases"/>
    <property type="match status" value="1"/>
</dbReference>
<dbReference type="KEGG" id="aser:Asera_59110"/>
<dbReference type="AlphaFoldDB" id="A0A810L936"/>
<accession>A0A810L936</accession>
<evidence type="ECO:0000256" key="2">
    <source>
        <dbReference type="ARBA" id="ARBA00022679"/>
    </source>
</evidence>
<dbReference type="PANTHER" id="PTHR43464:SF19">
    <property type="entry name" value="UBIQUINONE BIOSYNTHESIS O-METHYLTRANSFERASE, MITOCHONDRIAL"/>
    <property type="match status" value="1"/>
</dbReference>
<proteinExistence type="predicted"/>
<sequence>MTTIPTSAETGDRHGTFAPARSEWLQSRDHVRNLVRQEMIGRQLDRHLPAAPQRVLDVGAGQGTQSIRLARAGHQVLAVEPDGAMRAACTAALAAEPAAVRDRVTLADGAVGRLAPVVADRRFDAVLLLGVLMYLPASGPALAELAAHVAPGGFLAVAARTTTSALWRPAARQDWLAAAETLAEHEAARAEGRDLRYVNEIGSQARADTFETLVGQAATAGLELEQWYGVRVAVDLAELDPVPPTDPAEWQALLDVEERLGTTDPYRQLAQLAHLILRRPAH</sequence>